<dbReference type="GO" id="GO:0016020">
    <property type="term" value="C:membrane"/>
    <property type="evidence" value="ECO:0007669"/>
    <property type="project" value="InterPro"/>
</dbReference>
<proteinExistence type="inferred from homology"/>
<dbReference type="Gene3D" id="1.10.287.470">
    <property type="entry name" value="Helix hairpin bin"/>
    <property type="match status" value="1"/>
</dbReference>
<evidence type="ECO:0000259" key="6">
    <source>
        <dbReference type="Pfam" id="PF25975"/>
    </source>
</evidence>
<dbReference type="GO" id="GO:0060003">
    <property type="term" value="P:copper ion export"/>
    <property type="evidence" value="ECO:0007669"/>
    <property type="project" value="TreeGrafter"/>
</dbReference>
<evidence type="ECO:0000313" key="8">
    <source>
        <dbReference type="Proteomes" id="UP000281118"/>
    </source>
</evidence>
<dbReference type="OrthoDB" id="9768185at2"/>
<dbReference type="GO" id="GO:0022857">
    <property type="term" value="F:transmembrane transporter activity"/>
    <property type="evidence" value="ECO:0007669"/>
    <property type="project" value="InterPro"/>
</dbReference>
<dbReference type="Gene3D" id="2.40.30.170">
    <property type="match status" value="1"/>
</dbReference>
<feature type="domain" description="CusB-like beta-barrel" evidence="4">
    <location>
        <begin position="244"/>
        <end position="318"/>
    </location>
</feature>
<accession>A0A3S0ZCG2</accession>
<dbReference type="EMBL" id="RXFT01000001">
    <property type="protein sequence ID" value="RUR66387.1"/>
    <property type="molecule type" value="Genomic_DNA"/>
</dbReference>
<reference evidence="7 8" key="1">
    <citation type="submission" date="2018-12" db="EMBL/GenBank/DDBJ databases">
        <title>The genome sequences of Variovorax guangxiensis DSM 27352.</title>
        <authorList>
            <person name="Gao J."/>
            <person name="Sun J."/>
        </authorList>
    </citation>
    <scope>NUCLEOTIDE SEQUENCE [LARGE SCALE GENOMIC DNA]</scope>
    <source>
        <strain evidence="7 8">DSM 27352</strain>
    </source>
</reference>
<dbReference type="GO" id="GO:0015679">
    <property type="term" value="P:plasma membrane copper ion transport"/>
    <property type="evidence" value="ECO:0007669"/>
    <property type="project" value="TreeGrafter"/>
</dbReference>
<gene>
    <name evidence="7" type="ORF">EJP67_04860</name>
</gene>
<evidence type="ECO:0000256" key="3">
    <source>
        <dbReference type="SAM" id="Coils"/>
    </source>
</evidence>
<dbReference type="RefSeq" id="WP_126020002.1">
    <property type="nucleotide sequence ID" value="NZ_RXFT01000001.1"/>
</dbReference>
<dbReference type="InterPro" id="IPR058647">
    <property type="entry name" value="BSH_CzcB-like"/>
</dbReference>
<dbReference type="NCBIfam" id="TIGR01730">
    <property type="entry name" value="RND_mfp"/>
    <property type="match status" value="1"/>
</dbReference>
<evidence type="ECO:0000259" key="5">
    <source>
        <dbReference type="Pfam" id="PF25973"/>
    </source>
</evidence>
<feature type="domain" description="CzcB-like barrel-sandwich hybrid" evidence="5">
    <location>
        <begin position="97"/>
        <end position="241"/>
    </location>
</feature>
<dbReference type="FunFam" id="2.40.30.170:FF:000010">
    <property type="entry name" value="Efflux RND transporter periplasmic adaptor subunit"/>
    <property type="match status" value="1"/>
</dbReference>
<dbReference type="Gene3D" id="2.40.420.20">
    <property type="match status" value="1"/>
</dbReference>
<comment type="caution">
    <text evidence="7">The sequence shown here is derived from an EMBL/GenBank/DDBJ whole genome shotgun (WGS) entry which is preliminary data.</text>
</comment>
<dbReference type="InterPro" id="IPR051909">
    <property type="entry name" value="MFP_Cation_Efflux"/>
</dbReference>
<dbReference type="Pfam" id="PF25975">
    <property type="entry name" value="CzcB_C"/>
    <property type="match status" value="1"/>
</dbReference>
<dbReference type="PANTHER" id="PTHR30097">
    <property type="entry name" value="CATION EFFLUX SYSTEM PROTEIN CUSB"/>
    <property type="match status" value="1"/>
</dbReference>
<feature type="domain" description="CzcB-like C-terminal circularly permuted SH3-like" evidence="6">
    <location>
        <begin position="328"/>
        <end position="382"/>
    </location>
</feature>
<dbReference type="Proteomes" id="UP000281118">
    <property type="component" value="Unassembled WGS sequence"/>
</dbReference>
<protein>
    <submittedName>
        <fullName evidence="7">Efflux RND transporter periplasmic adaptor subunit</fullName>
    </submittedName>
</protein>
<evidence type="ECO:0000256" key="1">
    <source>
        <dbReference type="ARBA" id="ARBA00009477"/>
    </source>
</evidence>
<dbReference type="Pfam" id="PF25973">
    <property type="entry name" value="BSH_CzcB"/>
    <property type="match status" value="1"/>
</dbReference>
<dbReference type="InterPro" id="IPR006143">
    <property type="entry name" value="RND_pump_MFP"/>
</dbReference>
<evidence type="ECO:0000313" key="7">
    <source>
        <dbReference type="EMBL" id="RUR66387.1"/>
    </source>
</evidence>
<organism evidence="7 8">
    <name type="scientific">Variovorax guangxiensis</name>
    <dbReference type="NCBI Taxonomy" id="1775474"/>
    <lineage>
        <taxon>Bacteria</taxon>
        <taxon>Pseudomonadati</taxon>
        <taxon>Pseudomonadota</taxon>
        <taxon>Betaproteobacteria</taxon>
        <taxon>Burkholderiales</taxon>
        <taxon>Comamonadaceae</taxon>
        <taxon>Variovorax</taxon>
    </lineage>
</organism>
<name>A0A3S0ZCG2_9BURK</name>
<sequence length="388" mass="40435">MKKKSLYQITPARIVFGVMTCAALYLDSFVDSFHGTAHAATTVAAAPAPMLVRQGNRLSVPAGSPLRDRLLVATVGQDTLPHEVSLPATVEANPANTVNILPPLTGRLLELKVRLGDIVKRGQVLATMSSPDLAQALADAQKARDALDLAQRALVRARGVNEAGSNAVKDVEAAQSAVAQQKAELQRSEARLRSLGAEGSGAQAGPVLKIVAPAPGTITALNAAAGANLNDANAALMTVSNLDSVWVTVNVPESVVGTVAPGQNVVVTLAAYPGRSFTGKVAFVSAVLDADTRRARARIAFANPEGIFKPNMYATAVLGVPQGAQPQVPASALLMNNDSVSVFVEAEPWTFVRRTVELGREDGDKVRIRSGLAAGERVVVRGGVLLND</sequence>
<dbReference type="PANTHER" id="PTHR30097:SF4">
    <property type="entry name" value="SLR6042 PROTEIN"/>
    <property type="match status" value="1"/>
</dbReference>
<dbReference type="AlphaFoldDB" id="A0A3S0ZCG2"/>
<feature type="coiled-coil region" evidence="3">
    <location>
        <begin position="133"/>
        <end position="198"/>
    </location>
</feature>
<dbReference type="SUPFAM" id="SSF111369">
    <property type="entry name" value="HlyD-like secretion proteins"/>
    <property type="match status" value="1"/>
</dbReference>
<dbReference type="InterPro" id="IPR058792">
    <property type="entry name" value="Beta-barrel_RND_2"/>
</dbReference>
<evidence type="ECO:0000256" key="2">
    <source>
        <dbReference type="ARBA" id="ARBA00022448"/>
    </source>
</evidence>
<keyword evidence="3" id="KW-0175">Coiled coil</keyword>
<keyword evidence="2" id="KW-0813">Transport</keyword>
<dbReference type="InterPro" id="IPR058649">
    <property type="entry name" value="CzcB_C"/>
</dbReference>
<dbReference type="GO" id="GO:0030313">
    <property type="term" value="C:cell envelope"/>
    <property type="evidence" value="ECO:0007669"/>
    <property type="project" value="TreeGrafter"/>
</dbReference>
<comment type="similarity">
    <text evidence="1">Belongs to the membrane fusion protein (MFP) (TC 8.A.1) family.</text>
</comment>
<evidence type="ECO:0000259" key="4">
    <source>
        <dbReference type="Pfam" id="PF25954"/>
    </source>
</evidence>
<dbReference type="Pfam" id="PF25954">
    <property type="entry name" value="Beta-barrel_RND_2"/>
    <property type="match status" value="1"/>
</dbReference>